<evidence type="ECO:0000259" key="4">
    <source>
        <dbReference type="Pfam" id="PF00394"/>
    </source>
</evidence>
<name>A0ABR1V628_9PEZI</name>
<evidence type="ECO:0000256" key="3">
    <source>
        <dbReference type="SAM" id="SignalP"/>
    </source>
</evidence>
<reference evidence="7 8" key="1">
    <citation type="submission" date="2023-01" db="EMBL/GenBank/DDBJ databases">
        <title>Analysis of 21 Apiospora genomes using comparative genomics revels a genus with tremendous synthesis potential of carbohydrate active enzymes and secondary metabolites.</title>
        <authorList>
            <person name="Sorensen T."/>
        </authorList>
    </citation>
    <scope>NUCLEOTIDE SEQUENCE [LARGE SCALE GENOMIC DNA]</scope>
    <source>
        <strain evidence="7 8">CBS 114990</strain>
    </source>
</reference>
<comment type="similarity">
    <text evidence="1">Belongs to the multicopper oxidase family.</text>
</comment>
<keyword evidence="8" id="KW-1185">Reference proteome</keyword>
<sequence length="596" mass="65917">MHSATLSLLPVLALVPSSLSAPSAGNAQLATRSVCKGNTATTRSQWCDFNIDTDYTNIAPDTGVTREYWLELTDPILAPDGRPRYTQVINGTVPGPTLYADWGDTVKIHYTNKLTNSTNGTSIHFHGIRQNYTNSHDGVVSITQCPTPKGSSYTYTWKAVQYGTSWYHSHFGLQAFEGAFGGIVINGPATANYDEDLGTITLLDWDKQTADYWWTYSQTQAQPSMDNGLINGTNTFGQEGAAGTTGKRFTTKFEAGKSYRMRLINAAVDTHFKFSIDNHDMQVIATDLVPVKPFNTSVLSIAMGKVFVAGHLSSSFDKKLLLTRARRVGQRYDIIVQANQQSVAKSFWMRAKPQSTCSKNTNADNIKGIVYYGDSSAVPTTSSYSYPDNCDDMPASQLVPHLAKNVGSSTYSQAHNVSISKNDQKLWRWYLNSTSLKLDWGNPTLVQIQNQMTNYASTDAVFQLEKADEWAYTVIETNFPVSHPIHLHGHDYFILAQGTGAYNSSVHFNTKNPARRDTAMLPAAGYLVIAFQTDNPGTWLMHCHIGWHAEQGFALQFVERQNEIPSLTDTSLLNDNCNAWASYNSAVNVFQDDSGI</sequence>
<keyword evidence="3" id="KW-0732">Signal</keyword>
<evidence type="ECO:0000259" key="5">
    <source>
        <dbReference type="Pfam" id="PF07731"/>
    </source>
</evidence>
<dbReference type="EMBL" id="JAQQWN010000009">
    <property type="protein sequence ID" value="KAK8065751.1"/>
    <property type="molecule type" value="Genomic_DNA"/>
</dbReference>
<evidence type="ECO:0000256" key="1">
    <source>
        <dbReference type="ARBA" id="ARBA00010609"/>
    </source>
</evidence>
<proteinExistence type="inferred from homology"/>
<feature type="chain" id="PRO_5046420261" evidence="3">
    <location>
        <begin position="21"/>
        <end position="596"/>
    </location>
</feature>
<dbReference type="Pfam" id="PF00394">
    <property type="entry name" value="Cu-oxidase"/>
    <property type="match status" value="1"/>
</dbReference>
<evidence type="ECO:0000313" key="7">
    <source>
        <dbReference type="EMBL" id="KAK8065751.1"/>
    </source>
</evidence>
<dbReference type="CDD" id="cd13901">
    <property type="entry name" value="CuRO_3_MaLCC_like"/>
    <property type="match status" value="1"/>
</dbReference>
<accession>A0ABR1V628</accession>
<dbReference type="InterPro" id="IPR011707">
    <property type="entry name" value="Cu-oxidase-like_N"/>
</dbReference>
<dbReference type="PANTHER" id="PTHR11709">
    <property type="entry name" value="MULTI-COPPER OXIDASE"/>
    <property type="match status" value="1"/>
</dbReference>
<dbReference type="InterPro" id="IPR045087">
    <property type="entry name" value="Cu-oxidase_fam"/>
</dbReference>
<dbReference type="GeneID" id="92049872"/>
<keyword evidence="2" id="KW-0186">Copper</keyword>
<feature type="domain" description="Plastocyanin-like" evidence="6">
    <location>
        <begin position="79"/>
        <end position="188"/>
    </location>
</feature>
<dbReference type="SUPFAM" id="SSF49503">
    <property type="entry name" value="Cupredoxins"/>
    <property type="match status" value="4"/>
</dbReference>
<evidence type="ECO:0000256" key="2">
    <source>
        <dbReference type="ARBA" id="ARBA00023008"/>
    </source>
</evidence>
<dbReference type="Proteomes" id="UP001433268">
    <property type="component" value="Unassembled WGS sequence"/>
</dbReference>
<dbReference type="InterPro" id="IPR008972">
    <property type="entry name" value="Cupredoxin"/>
</dbReference>
<dbReference type="InterPro" id="IPR011706">
    <property type="entry name" value="Cu-oxidase_C"/>
</dbReference>
<dbReference type="Gene3D" id="2.60.40.420">
    <property type="entry name" value="Cupredoxins - blue copper proteins"/>
    <property type="match status" value="3"/>
</dbReference>
<feature type="signal peptide" evidence="3">
    <location>
        <begin position="1"/>
        <end position="20"/>
    </location>
</feature>
<gene>
    <name evidence="7" type="ORF">PG997_012498</name>
</gene>
<organism evidence="7 8">
    <name type="scientific">Apiospora hydei</name>
    <dbReference type="NCBI Taxonomy" id="1337664"/>
    <lineage>
        <taxon>Eukaryota</taxon>
        <taxon>Fungi</taxon>
        <taxon>Dikarya</taxon>
        <taxon>Ascomycota</taxon>
        <taxon>Pezizomycotina</taxon>
        <taxon>Sordariomycetes</taxon>
        <taxon>Xylariomycetidae</taxon>
        <taxon>Amphisphaeriales</taxon>
        <taxon>Apiosporaceae</taxon>
        <taxon>Apiospora</taxon>
    </lineage>
</organism>
<feature type="domain" description="Plastocyanin-like" evidence="4">
    <location>
        <begin position="199"/>
        <end position="306"/>
    </location>
</feature>
<feature type="domain" description="Plastocyanin-like" evidence="5">
    <location>
        <begin position="440"/>
        <end position="562"/>
    </location>
</feature>
<evidence type="ECO:0000259" key="6">
    <source>
        <dbReference type="Pfam" id="PF07732"/>
    </source>
</evidence>
<dbReference type="Pfam" id="PF07731">
    <property type="entry name" value="Cu-oxidase_2"/>
    <property type="match status" value="1"/>
</dbReference>
<evidence type="ECO:0000313" key="8">
    <source>
        <dbReference type="Proteomes" id="UP001433268"/>
    </source>
</evidence>
<dbReference type="CDD" id="cd13880">
    <property type="entry name" value="CuRO_2_MaLCC_like"/>
    <property type="match status" value="1"/>
</dbReference>
<dbReference type="RefSeq" id="XP_066662504.1">
    <property type="nucleotide sequence ID" value="XM_066816812.1"/>
</dbReference>
<dbReference type="PANTHER" id="PTHR11709:SF502">
    <property type="entry name" value="MULTICOPPER OXIDASE"/>
    <property type="match status" value="1"/>
</dbReference>
<comment type="caution">
    <text evidence="7">The sequence shown here is derived from an EMBL/GenBank/DDBJ whole genome shotgun (WGS) entry which is preliminary data.</text>
</comment>
<dbReference type="Pfam" id="PF07732">
    <property type="entry name" value="Cu-oxidase_3"/>
    <property type="match status" value="1"/>
</dbReference>
<protein>
    <submittedName>
        <fullName evidence="7">Multicopper oxidase</fullName>
    </submittedName>
</protein>
<dbReference type="InterPro" id="IPR001117">
    <property type="entry name" value="Cu-oxidase_2nd"/>
</dbReference>